<dbReference type="NCBIfam" id="TIGR01493">
    <property type="entry name" value="HAD-SF-IA-v2"/>
    <property type="match status" value="1"/>
</dbReference>
<dbReference type="SFLD" id="SFLDS00003">
    <property type="entry name" value="Haloacid_Dehalogenase"/>
    <property type="match status" value="1"/>
</dbReference>
<dbReference type="AlphaFoldDB" id="A0A4S3JZ78"/>
<dbReference type="PANTHER" id="PTHR43316">
    <property type="entry name" value="HYDROLASE, HALOACID DELAHOGENASE-RELATED"/>
    <property type="match status" value="1"/>
</dbReference>
<dbReference type="PRINTS" id="PR00413">
    <property type="entry name" value="HADHALOGNASE"/>
</dbReference>
<evidence type="ECO:0000313" key="5">
    <source>
        <dbReference type="Proteomes" id="UP000295341"/>
    </source>
</evidence>
<dbReference type="Gene3D" id="1.10.150.240">
    <property type="entry name" value="Putative phosphatase, domain 2"/>
    <property type="match status" value="1"/>
</dbReference>
<sequence>MPLHDIDACVFDAYGTLLDFNSAAAQAADVLGDRAAPLSELWRAKQVQYTWLRSLMDAYVPFWQVTGEALDFALDTLGIRTPGLRDRLMGLYRELAPFPDVVDTLTKLRGKGLRTAILTNGSQEMIDAGCRHAGIASLFDAILSVEDVGIYKPHPRVYQLAVDRLGVAAERIAFISSNGWDAAGAAQFGFQVVWCNRYAQRAERLPTPPAVEITTLRELALP</sequence>
<protein>
    <recommendedName>
        <fullName evidence="3">(S)-2-haloacid dehalogenase</fullName>
        <ecNumber evidence="3">3.8.1.2</ecNumber>
    </recommendedName>
    <alternativeName>
        <fullName evidence="3">2-haloalkanoic acid dehalogenase</fullName>
    </alternativeName>
    <alternativeName>
        <fullName evidence="3">Halocarboxylic acid halidohydrolase</fullName>
    </alternativeName>
    <alternativeName>
        <fullName evidence="3">L-2-haloacid dehalogenase</fullName>
    </alternativeName>
</protein>
<dbReference type="NCBIfam" id="TIGR01428">
    <property type="entry name" value="HAD_type_II"/>
    <property type="match status" value="1"/>
</dbReference>
<comment type="similarity">
    <text evidence="1 3">Belongs to the HAD-like hydrolase superfamily. S-2-haloalkanoic acid dehalogenase family.</text>
</comment>
<dbReference type="GO" id="GO:0018784">
    <property type="term" value="F:(S)-2-haloacid dehalogenase activity"/>
    <property type="evidence" value="ECO:0007669"/>
    <property type="project" value="UniProtKB-UniRule"/>
</dbReference>
<dbReference type="InterPro" id="IPR036412">
    <property type="entry name" value="HAD-like_sf"/>
</dbReference>
<evidence type="ECO:0000256" key="3">
    <source>
        <dbReference type="RuleBase" id="RU368077"/>
    </source>
</evidence>
<dbReference type="SFLD" id="SFLDF00045">
    <property type="entry name" value="2-haloacid_dehalogenase"/>
    <property type="match status" value="1"/>
</dbReference>
<dbReference type="PANTHER" id="PTHR43316:SF3">
    <property type="entry name" value="HALOACID DEHALOGENASE, TYPE II (AFU_ORTHOLOGUE AFUA_2G07750)-RELATED"/>
    <property type="match status" value="1"/>
</dbReference>
<dbReference type="CDD" id="cd02588">
    <property type="entry name" value="HAD_L2-DEX"/>
    <property type="match status" value="1"/>
</dbReference>
<proteinExistence type="inferred from homology"/>
<evidence type="ECO:0000256" key="2">
    <source>
        <dbReference type="ARBA" id="ARBA00022801"/>
    </source>
</evidence>
<dbReference type="Gene3D" id="3.40.50.1000">
    <property type="entry name" value="HAD superfamily/HAD-like"/>
    <property type="match status" value="1"/>
</dbReference>
<dbReference type="SFLD" id="SFLDG01135">
    <property type="entry name" value="C1.5.6:_HAD__Beta-PGM__Phospha"/>
    <property type="match status" value="1"/>
</dbReference>
<dbReference type="EC" id="3.8.1.2" evidence="3"/>
<comment type="caution">
    <text evidence="4">The sequence shown here is derived from an EMBL/GenBank/DDBJ whole genome shotgun (WGS) entry which is preliminary data.</text>
</comment>
<dbReference type="InterPro" id="IPR023198">
    <property type="entry name" value="PGP-like_dom2"/>
</dbReference>
<gene>
    <name evidence="4" type="ORF">DFR24_2888</name>
</gene>
<dbReference type="EMBL" id="SOBT01000009">
    <property type="protein sequence ID" value="TDU28516.1"/>
    <property type="molecule type" value="Genomic_DNA"/>
</dbReference>
<dbReference type="RefSeq" id="WP_133882058.1">
    <property type="nucleotide sequence ID" value="NZ_MWIN01000037.1"/>
</dbReference>
<keyword evidence="5" id="KW-1185">Reference proteome</keyword>
<evidence type="ECO:0000256" key="1">
    <source>
        <dbReference type="ARBA" id="ARBA00008106"/>
    </source>
</evidence>
<dbReference type="SFLD" id="SFLDG01129">
    <property type="entry name" value="C1.5:_HAD__Beta-PGM__Phosphata"/>
    <property type="match status" value="1"/>
</dbReference>
<dbReference type="InterPro" id="IPR051540">
    <property type="entry name" value="S-2-haloacid_dehalogenase"/>
</dbReference>
<keyword evidence="2 3" id="KW-0378">Hydrolase</keyword>
<dbReference type="InterPro" id="IPR006328">
    <property type="entry name" value="2-HAD"/>
</dbReference>
<organism evidence="4 5">
    <name type="scientific">Panacagrimonas perspica</name>
    <dbReference type="NCBI Taxonomy" id="381431"/>
    <lineage>
        <taxon>Bacteria</taxon>
        <taxon>Pseudomonadati</taxon>
        <taxon>Pseudomonadota</taxon>
        <taxon>Gammaproteobacteria</taxon>
        <taxon>Nevskiales</taxon>
        <taxon>Nevskiaceae</taxon>
        <taxon>Panacagrimonas</taxon>
    </lineage>
</organism>
<dbReference type="NCBIfam" id="TIGR01509">
    <property type="entry name" value="HAD-SF-IA-v3"/>
    <property type="match status" value="1"/>
</dbReference>
<dbReference type="Proteomes" id="UP000295341">
    <property type="component" value="Unassembled WGS sequence"/>
</dbReference>
<evidence type="ECO:0000313" key="4">
    <source>
        <dbReference type="EMBL" id="TDU28516.1"/>
    </source>
</evidence>
<dbReference type="SUPFAM" id="SSF56784">
    <property type="entry name" value="HAD-like"/>
    <property type="match status" value="1"/>
</dbReference>
<name>A0A4S3JZ78_9GAMM</name>
<accession>A0A4S3JZ78</accession>
<comment type="function">
    <text evidence="3">Catalyzes the hydrolytic dehalogenation of small (S)-2-haloalkanoic acids to yield the corresponding (R)-2-hydroxyalkanoic acids.</text>
</comment>
<dbReference type="OrthoDB" id="9785638at2"/>
<comment type="catalytic activity">
    <reaction evidence="3">
        <text>an (S)-2-haloacid + H2O = a (2R)-2-hydroxycarboxylate + a halide anion + H(+)</text>
        <dbReference type="Rhea" id="RHEA:11192"/>
        <dbReference type="ChEBI" id="CHEBI:15377"/>
        <dbReference type="ChEBI" id="CHEBI:15378"/>
        <dbReference type="ChEBI" id="CHEBI:16042"/>
        <dbReference type="ChEBI" id="CHEBI:58314"/>
        <dbReference type="ChEBI" id="CHEBI:137405"/>
        <dbReference type="EC" id="3.8.1.2"/>
    </reaction>
</comment>
<dbReference type="InterPro" id="IPR023214">
    <property type="entry name" value="HAD_sf"/>
</dbReference>
<dbReference type="InterPro" id="IPR006439">
    <property type="entry name" value="HAD-SF_hydro_IA"/>
</dbReference>
<reference evidence="4 5" key="1">
    <citation type="submission" date="2019-03" db="EMBL/GenBank/DDBJ databases">
        <title>Genomic Encyclopedia of Type Strains, Phase IV (KMG-IV): sequencing the most valuable type-strain genomes for metagenomic binning, comparative biology and taxonomic classification.</title>
        <authorList>
            <person name="Goeker M."/>
        </authorList>
    </citation>
    <scope>NUCLEOTIDE SEQUENCE [LARGE SCALE GENOMIC DNA]</scope>
    <source>
        <strain evidence="4 5">DSM 26377</strain>
    </source>
</reference>
<dbReference type="Pfam" id="PF00702">
    <property type="entry name" value="Hydrolase"/>
    <property type="match status" value="1"/>
</dbReference>